<keyword evidence="8 17" id="KW-1133">Transmembrane helix</keyword>
<feature type="region of interest" description="Disordered" evidence="16">
    <location>
        <begin position="1387"/>
        <end position="1457"/>
    </location>
</feature>
<sequence>LTGLLIFLVGGMVQLNYAHYSNFVSDHIWTAPIILMIVGAAVAVICFLGCCGALKESSCMILSFAILAVIGLGAAGYIKHTGLQQLMEGQFNSTMKHYKERADYRDAWSLLQTELDCCGTYGPNDWEIILANKTLPAACCSIINLSEAKECTSIECLEEYTELKCLWLECNAISEIQGLEQLTKLKCLFLQNNLITKIENLEPCRELDTLNLSSNHIRKIQNIGTDILPDSDSLSDLIHCKTLSVLDLSNNRIDDILIVKVFEQMPALKVLVLQGNPVVSRLPQYRKTLILACSSSTIRMRNSHRPPDQQDPLLRSSDSEDDTCAEKTRKKVELENGAVDDLWDEVSGEQPSSEHSSTSSSSPDENDAAGSQDDHIAEELSSRTRRPLEGRPKCLYENELEPAEETKEMVKEVEPESITANVSEDIIKTKHSDDKEVKNIVCVPIQEAKLEELNIREEHIDKDNRNALVEVCHTEKPQENDETFGNTETQVKTPEQDSKTKAVEIQNIEEDVLDLHKIKLDTELEVKSLEQDKLEELNIREENSDKDKRNALVKDCNTEIPQENDETLGGTVIEVKTPEQDSVNKAAETQNIEDDLDLHNIKLNTETEVKTLEQINVAKTQNVKEGIPNQHSINSNEDFTTQGDSSSELENTEDLEHTCKALTIVANNDELGHDPTSKEIKEKLIEKMYKSFGDDIYENLDDEPLEMLLKGTTTNYHPEEGLCGEDTKTPRDFYQEVEEPSFTPKTKEQLDFELDCAIANDKCAHDLQEMGSQLEEDLEELRQSTALLTGAKKVESVQTDTETETDEEDLTTQQDSKSHFLAQQFDERRKQMKLRDEARAKAKAKAEEESQKDAATDTILKDTVADAGQDQLFAKILDDATDNVPKRIFGSGCDAPSQDWSSEECMRQLTLAEVNDILREDDNVFTQPITNKTSLEEAEEVCLRMDQKLAADEEALRNLLQELEDEVEVKYDIETKVEYEEEIIITTEEPDVADICTSLLDDIIVELTYNEMLLAKKPKSFEFGPIESDEEFSYSAEPQLEKLVRPELEDPARGKSLRECLDVFSDFVNSMADPKLPCLLGRNPSSGVDKIRAAQNLLKSKNLEEINKDTAESMYAQIAKEKERVSRRVAASASRCFNQRDKYEDTLEVVDNKLMVVKKDTGELEELPPPPALISDTESEDYYSAEEVTPGKGDIRRPWTTPYKPKPRKSEEHLVSEAMQQCRIESDSEDSNPDDAKENPPVEDEFHSLEAMTTFGSLDSEFFQKLDLEKVTGNDDAESAIECMRSYKELKACMKAGSMEHQLTSEENEMLQEMLSKDSEQNKPKSNNPQREEEDDLLKKMVQRMKEFEEKERQLKLKPEDDPKELDPIKLSQGGFKVFEISQADVASMENEGDGILETKDSKDDIKVEQVKPSQVEESGDPSIKTPDQIAPKNARIDDDIQSDPSTDYESSEEVVVVEPPKLPEAVLKSFLSDGFEADLKMVHALEEATRRNLYSPNPKRFPQSTVNEDPLPGNDLQEKEQETTLPTDQSSSAKAKWARIAARLPEFLDPETIAMLDKQEFAETDESEDEEDENFITDLITSSVTDTAAIEEEKLGNEEKLVVTEYIGDGNPGQLKANEMKSREEKLISNIGIRNFKGGAGDMATEDTIKEQPTAVEEILTTFSNENEKQASANTPNQNAPTKPFLIDYFEAGEPTVEIENFGDTESLKTEQIQCNLEILSDDGDVVVEEVKVSAQVTFK</sequence>
<dbReference type="PANTHER" id="PTHR45973:SF9">
    <property type="entry name" value="LEUCINE-RICH REPEAT-CONTAINING PROTEIN 46"/>
    <property type="match status" value="1"/>
</dbReference>
<accession>A0A9P9YV53</accession>
<evidence type="ECO:0000256" key="12">
    <source>
        <dbReference type="ARBA" id="ARBA00024433"/>
    </source>
</evidence>
<feature type="compositionally biased region" description="Low complexity" evidence="16">
    <location>
        <begin position="353"/>
        <end position="362"/>
    </location>
</feature>
<feature type="region of interest" description="Disordered" evidence="16">
    <location>
        <begin position="1488"/>
        <end position="1535"/>
    </location>
</feature>
<feature type="compositionally biased region" description="Polar residues" evidence="16">
    <location>
        <begin position="1524"/>
        <end position="1534"/>
    </location>
</feature>
<evidence type="ECO:0000313" key="19">
    <source>
        <dbReference type="Proteomes" id="UP001059596"/>
    </source>
</evidence>
<keyword evidence="15" id="KW-0175">Coiled coil</keyword>
<dbReference type="CDD" id="cd03127">
    <property type="entry name" value="tetraspanin_LEL"/>
    <property type="match status" value="1"/>
</dbReference>
<evidence type="ECO:0000256" key="13">
    <source>
        <dbReference type="ARBA" id="ARBA00030843"/>
    </source>
</evidence>
<dbReference type="SUPFAM" id="SSF48652">
    <property type="entry name" value="Tetraspanin"/>
    <property type="match status" value="1"/>
</dbReference>
<keyword evidence="19" id="KW-1185">Reference proteome</keyword>
<dbReference type="GO" id="GO:0016020">
    <property type="term" value="C:membrane"/>
    <property type="evidence" value="ECO:0007669"/>
    <property type="project" value="UniProtKB-SubCell"/>
</dbReference>
<dbReference type="InterPro" id="IPR050576">
    <property type="entry name" value="Cilia_flagella_integrity"/>
</dbReference>
<keyword evidence="7" id="KW-0677">Repeat</keyword>
<feature type="coiled-coil region" evidence="15">
    <location>
        <begin position="935"/>
        <end position="969"/>
    </location>
</feature>
<feature type="compositionally biased region" description="Basic and acidic residues" evidence="16">
    <location>
        <begin position="324"/>
        <end position="334"/>
    </location>
</feature>
<feature type="transmembrane region" description="Helical" evidence="17">
    <location>
        <begin position="61"/>
        <end position="78"/>
    </location>
</feature>
<dbReference type="SUPFAM" id="SSF52058">
    <property type="entry name" value="L domain-like"/>
    <property type="match status" value="1"/>
</dbReference>
<evidence type="ECO:0000313" key="18">
    <source>
        <dbReference type="EMBL" id="KAI8043651.1"/>
    </source>
</evidence>
<evidence type="ECO:0000256" key="7">
    <source>
        <dbReference type="ARBA" id="ARBA00022737"/>
    </source>
</evidence>
<dbReference type="GO" id="GO:0070840">
    <property type="term" value="F:dynein complex binding"/>
    <property type="evidence" value="ECO:0007669"/>
    <property type="project" value="TreeGrafter"/>
</dbReference>
<keyword evidence="6 17" id="KW-0812">Transmembrane</keyword>
<dbReference type="InterPro" id="IPR025875">
    <property type="entry name" value="Leu-rich_rpt_4"/>
</dbReference>
<dbReference type="InterPro" id="IPR001611">
    <property type="entry name" value="Leu-rich_rpt"/>
</dbReference>
<feature type="region of interest" description="Disordered" evidence="16">
    <location>
        <begin position="1161"/>
        <end position="1242"/>
    </location>
</feature>
<comment type="function">
    <text evidence="1">Cilium-specific protein required for cilia structures.</text>
</comment>
<dbReference type="InterPro" id="IPR018499">
    <property type="entry name" value="Tetraspanin/Peripherin"/>
</dbReference>
<evidence type="ECO:0000256" key="11">
    <source>
        <dbReference type="ARBA" id="ARBA00023273"/>
    </source>
</evidence>
<dbReference type="SMART" id="SM00365">
    <property type="entry name" value="LRR_SD22"/>
    <property type="match status" value="3"/>
</dbReference>
<evidence type="ECO:0000256" key="4">
    <source>
        <dbReference type="ARBA" id="ARBA00006453"/>
    </source>
</evidence>
<comment type="subcellular location">
    <subcellularLocation>
        <location evidence="2">Cell projection</location>
        <location evidence="2">Cilium</location>
    </subcellularLocation>
    <subcellularLocation>
        <location evidence="3">Membrane</location>
        <topology evidence="3">Multi-pass membrane protein</topology>
    </subcellularLocation>
</comment>
<protein>
    <recommendedName>
        <fullName evidence="12">Dynein axonemal assembly factor 1 homolog</fullName>
    </recommendedName>
    <alternativeName>
        <fullName evidence="14">Defective transmitter-recycling protein</fullName>
    </alternativeName>
    <alternativeName>
        <fullName evidence="13">Leucine-rich repeat-containing protein 50 homolog</fullName>
    </alternativeName>
</protein>
<dbReference type="Proteomes" id="UP001059596">
    <property type="component" value="Unassembled WGS sequence"/>
</dbReference>
<evidence type="ECO:0000256" key="5">
    <source>
        <dbReference type="ARBA" id="ARBA00022614"/>
    </source>
</evidence>
<dbReference type="GO" id="GO:0035082">
    <property type="term" value="P:axoneme assembly"/>
    <property type="evidence" value="ECO:0007669"/>
    <property type="project" value="TreeGrafter"/>
</dbReference>
<keyword evidence="11" id="KW-0966">Cell projection</keyword>
<dbReference type="Gene3D" id="3.80.10.10">
    <property type="entry name" value="Ribonuclease Inhibitor"/>
    <property type="match status" value="1"/>
</dbReference>
<dbReference type="GO" id="GO:0005930">
    <property type="term" value="C:axoneme"/>
    <property type="evidence" value="ECO:0007669"/>
    <property type="project" value="TreeGrafter"/>
</dbReference>
<evidence type="ECO:0000256" key="16">
    <source>
        <dbReference type="SAM" id="MobiDB-lite"/>
    </source>
</evidence>
<feature type="non-terminal residue" evidence="18">
    <location>
        <position position="1741"/>
    </location>
</feature>
<evidence type="ECO:0000256" key="2">
    <source>
        <dbReference type="ARBA" id="ARBA00004138"/>
    </source>
</evidence>
<keyword evidence="5" id="KW-0433">Leucine-rich repeat</keyword>
<evidence type="ECO:0000256" key="8">
    <source>
        <dbReference type="ARBA" id="ARBA00022989"/>
    </source>
</evidence>
<comment type="caution">
    <text evidence="18">The sequence shown here is derived from an EMBL/GenBank/DDBJ whole genome shotgun (WGS) entry which is preliminary data.</text>
</comment>
<evidence type="ECO:0000256" key="14">
    <source>
        <dbReference type="ARBA" id="ARBA00031862"/>
    </source>
</evidence>
<evidence type="ECO:0000256" key="10">
    <source>
        <dbReference type="ARBA" id="ARBA00023136"/>
    </source>
</evidence>
<evidence type="ECO:0000256" key="9">
    <source>
        <dbReference type="ARBA" id="ARBA00023069"/>
    </source>
</evidence>
<feature type="transmembrane region" description="Helical" evidence="17">
    <location>
        <begin position="28"/>
        <end position="54"/>
    </location>
</feature>
<dbReference type="InterPro" id="IPR008952">
    <property type="entry name" value="Tetraspanin_EC2_sf"/>
</dbReference>
<dbReference type="InterPro" id="IPR032675">
    <property type="entry name" value="LRR_dom_sf"/>
</dbReference>
<evidence type="ECO:0000256" key="6">
    <source>
        <dbReference type="ARBA" id="ARBA00022692"/>
    </source>
</evidence>
<dbReference type="Pfam" id="PF12799">
    <property type="entry name" value="LRR_4"/>
    <property type="match status" value="1"/>
</dbReference>
<feature type="region of interest" description="Disordered" evidence="16">
    <location>
        <begin position="793"/>
        <end position="855"/>
    </location>
</feature>
<evidence type="ECO:0000256" key="15">
    <source>
        <dbReference type="SAM" id="Coils"/>
    </source>
</evidence>
<dbReference type="Pfam" id="PF00335">
    <property type="entry name" value="Tetraspanin"/>
    <property type="match status" value="1"/>
</dbReference>
<feature type="compositionally biased region" description="Basic and acidic residues" evidence="16">
    <location>
        <begin position="372"/>
        <end position="394"/>
    </location>
</feature>
<keyword evidence="9" id="KW-0969">Cilium</keyword>
<proteinExistence type="inferred from homology"/>
<feature type="region of interest" description="Disordered" evidence="16">
    <location>
        <begin position="477"/>
        <end position="498"/>
    </location>
</feature>
<feature type="region of interest" description="Disordered" evidence="16">
    <location>
        <begin position="627"/>
        <end position="647"/>
    </location>
</feature>
<feature type="compositionally biased region" description="Basic and acidic residues" evidence="16">
    <location>
        <begin position="1397"/>
        <end position="1410"/>
    </location>
</feature>
<organism evidence="18 19">
    <name type="scientific">Drosophila gunungcola</name>
    <name type="common">fruit fly</name>
    <dbReference type="NCBI Taxonomy" id="103775"/>
    <lineage>
        <taxon>Eukaryota</taxon>
        <taxon>Metazoa</taxon>
        <taxon>Ecdysozoa</taxon>
        <taxon>Arthropoda</taxon>
        <taxon>Hexapoda</taxon>
        <taxon>Insecta</taxon>
        <taxon>Pterygota</taxon>
        <taxon>Neoptera</taxon>
        <taxon>Endopterygota</taxon>
        <taxon>Diptera</taxon>
        <taxon>Brachycera</taxon>
        <taxon>Muscomorpha</taxon>
        <taxon>Ephydroidea</taxon>
        <taxon>Drosophilidae</taxon>
        <taxon>Drosophila</taxon>
        <taxon>Sophophora</taxon>
    </lineage>
</organism>
<feature type="region of interest" description="Disordered" evidence="16">
    <location>
        <begin position="300"/>
        <end position="394"/>
    </location>
</feature>
<dbReference type="EMBL" id="JAMKOV010000002">
    <property type="protein sequence ID" value="KAI8043651.1"/>
    <property type="molecule type" value="Genomic_DNA"/>
</dbReference>
<keyword evidence="10 17" id="KW-0472">Membrane</keyword>
<dbReference type="Gene3D" id="1.10.1450.10">
    <property type="entry name" value="Tetraspanin"/>
    <property type="match status" value="1"/>
</dbReference>
<gene>
    <name evidence="18" type="ORF">M5D96_004984</name>
</gene>
<feature type="region of interest" description="Disordered" evidence="16">
    <location>
        <begin position="1304"/>
        <end position="1372"/>
    </location>
</feature>
<comment type="similarity">
    <text evidence="4">Belongs to the DNAAF1 family.</text>
</comment>
<evidence type="ECO:0000256" key="3">
    <source>
        <dbReference type="ARBA" id="ARBA00004141"/>
    </source>
</evidence>
<reference evidence="18" key="1">
    <citation type="journal article" date="2023" name="Genome Biol. Evol.">
        <title>Long-read-based Genome Assembly of Drosophila gunungcola Reveals Fewer Chemosensory Genes in Flower-breeding Species.</title>
        <authorList>
            <person name="Negi A."/>
            <person name="Liao B.Y."/>
            <person name="Yeh S.D."/>
        </authorList>
    </citation>
    <scope>NUCLEOTIDE SEQUENCE</scope>
    <source>
        <strain evidence="18">Sukarami</strain>
    </source>
</reference>
<feature type="compositionally biased region" description="Acidic residues" evidence="16">
    <location>
        <begin position="801"/>
        <end position="810"/>
    </location>
</feature>
<dbReference type="PANTHER" id="PTHR45973">
    <property type="entry name" value="PROTEIN PHOSPHATASE 1 REGULATORY SUBUNIT SDS22-RELATED"/>
    <property type="match status" value="1"/>
</dbReference>
<evidence type="ECO:0000256" key="1">
    <source>
        <dbReference type="ARBA" id="ARBA00003843"/>
    </source>
</evidence>
<evidence type="ECO:0000256" key="17">
    <source>
        <dbReference type="SAM" id="Phobius"/>
    </source>
</evidence>
<name>A0A9P9YV53_9MUSC</name>
<feature type="compositionally biased region" description="Basic and acidic residues" evidence="16">
    <location>
        <begin position="1344"/>
        <end position="1368"/>
    </location>
</feature>
<dbReference type="PROSITE" id="PS51450">
    <property type="entry name" value="LRR"/>
    <property type="match status" value="4"/>
</dbReference>
<feature type="compositionally biased region" description="Basic and acidic residues" evidence="16">
    <location>
        <begin position="825"/>
        <end position="855"/>
    </location>
</feature>
<feature type="compositionally biased region" description="Polar residues" evidence="16">
    <location>
        <begin position="483"/>
        <end position="493"/>
    </location>
</feature>